<dbReference type="AlphaFoldDB" id="A0A1H3KCN8"/>
<proteinExistence type="predicted"/>
<dbReference type="RefSeq" id="WP_342708062.1">
    <property type="nucleotide sequence ID" value="NZ_FNPF01000009.1"/>
</dbReference>
<organism evidence="1 2">
    <name type="scientific">Citreimonas salinaria</name>
    <dbReference type="NCBI Taxonomy" id="321339"/>
    <lineage>
        <taxon>Bacteria</taxon>
        <taxon>Pseudomonadati</taxon>
        <taxon>Pseudomonadota</taxon>
        <taxon>Alphaproteobacteria</taxon>
        <taxon>Rhodobacterales</taxon>
        <taxon>Roseobacteraceae</taxon>
        <taxon>Citreimonas</taxon>
    </lineage>
</organism>
<evidence type="ECO:0000313" key="2">
    <source>
        <dbReference type="Proteomes" id="UP000199286"/>
    </source>
</evidence>
<accession>A0A1H3KCN8</accession>
<gene>
    <name evidence="1" type="ORF">SAMN05444340_10929</name>
</gene>
<evidence type="ECO:0000313" key="1">
    <source>
        <dbReference type="EMBL" id="SDY49294.1"/>
    </source>
</evidence>
<sequence>MQGEVIRRKARDVERFAGMDRFMQEIERRGYRVTENSGQLVIFCNRAPVRWLTPPPDPLS</sequence>
<dbReference type="Proteomes" id="UP000199286">
    <property type="component" value="Unassembled WGS sequence"/>
</dbReference>
<reference evidence="1 2" key="1">
    <citation type="submission" date="2016-10" db="EMBL/GenBank/DDBJ databases">
        <authorList>
            <person name="de Groot N.N."/>
        </authorList>
    </citation>
    <scope>NUCLEOTIDE SEQUENCE [LARGE SCALE GENOMIC DNA]</scope>
    <source>
        <strain evidence="1 2">DSM 26880</strain>
    </source>
</reference>
<evidence type="ECO:0008006" key="3">
    <source>
        <dbReference type="Google" id="ProtNLM"/>
    </source>
</evidence>
<dbReference type="STRING" id="321339.SAMN05444340_10929"/>
<keyword evidence="2" id="KW-1185">Reference proteome</keyword>
<dbReference type="EMBL" id="FNPF01000009">
    <property type="protein sequence ID" value="SDY49294.1"/>
    <property type="molecule type" value="Genomic_DNA"/>
</dbReference>
<name>A0A1H3KCN8_9RHOB</name>
<protein>
    <recommendedName>
        <fullName evidence="3">N-(5'-phosphoribosyl)anthranilate isomerase</fullName>
    </recommendedName>
</protein>